<dbReference type="InterPro" id="IPR000673">
    <property type="entry name" value="Sig_transdc_resp-reg_Me-estase"/>
</dbReference>
<sequence length="556" mass="62085">MVSLLSRHTDMAVHTVEEGMPLEPGNVYLIPPAKIMTLDNGRLRLLPKDQKTLSLPIDMFFTSLAQQMGARAVAVVLSGTGSDGSRGILAINEAGGLVFVQEPQTAKFDGMPRSAIATGLVDGIYAPEEVAAQIVHHVNNPQPQIPRTRRVTKATGRSDDMLKLLQLLHHSTGVDFTEYKTNTVSRRIERRMHLRHCPDIATFTRRLDENPEEIAALKREILIPVTGFFRDQPSFSALAEEVIDKIVSAWDSNDPIRVWSAATSTGEEAYSIAILFEEAFERQRKWLPLKIFATDVEQSYIETAATGVYGDSIVAEVSPERLERHFSRKGDLYTVTKRIRQHIIFARHNVVSDPPFTKIDLILCRNMLIYLRPEVQERVLRRFQYALSPSGILFLGSSESLGSVAKDFTPLLASHKIYRVVRRAPLPLDTGAISVTEATRGRHSDMVRRRHPDTLATDAFFAGLVASYVPPSLLVNEQRELVHVVGDMTRLLLVPQGGATHDISKLLMPPLAIGSHRRCRRRARSSHPGSFAQHRRGPQRYGGSGEKHSRRFARGA</sequence>
<dbReference type="PANTHER" id="PTHR24422:SF27">
    <property type="entry name" value="PROTEIN-GLUTAMATE O-METHYLTRANSFERASE"/>
    <property type="match status" value="1"/>
</dbReference>
<evidence type="ECO:0000256" key="3">
    <source>
        <dbReference type="ARBA" id="ARBA00022603"/>
    </source>
</evidence>
<dbReference type="InterPro" id="IPR000780">
    <property type="entry name" value="CheR_MeTrfase"/>
</dbReference>
<dbReference type="InterPro" id="IPR022641">
    <property type="entry name" value="CheR_N"/>
</dbReference>
<dbReference type="GO" id="GO:0008984">
    <property type="term" value="F:protein-glutamate methylesterase activity"/>
    <property type="evidence" value="ECO:0007669"/>
    <property type="project" value="InterPro"/>
</dbReference>
<dbReference type="GO" id="GO:0000156">
    <property type="term" value="F:phosphorelay response regulator activity"/>
    <property type="evidence" value="ECO:0007669"/>
    <property type="project" value="InterPro"/>
</dbReference>
<evidence type="ECO:0000256" key="4">
    <source>
        <dbReference type="ARBA" id="ARBA00022679"/>
    </source>
</evidence>
<protein>
    <recommendedName>
        <fullName evidence="2">protein-glutamate O-methyltransferase</fullName>
        <ecNumber evidence="2">2.1.1.80</ecNumber>
    </recommendedName>
</protein>
<name>A4U5F8_9PROT</name>
<dbReference type="InterPro" id="IPR036804">
    <property type="entry name" value="CheR_N_sf"/>
</dbReference>
<dbReference type="Gene3D" id="1.10.155.10">
    <property type="entry name" value="Chemotaxis receptor methyltransferase CheR, N-terminal domain"/>
    <property type="match status" value="1"/>
</dbReference>
<dbReference type="GO" id="GO:0032259">
    <property type="term" value="P:methylation"/>
    <property type="evidence" value="ECO:0007669"/>
    <property type="project" value="UniProtKB-KW"/>
</dbReference>
<keyword evidence="5" id="KW-0949">S-adenosyl-L-methionine</keyword>
<dbReference type="AlphaFoldDB" id="A4U5F8"/>
<evidence type="ECO:0000256" key="5">
    <source>
        <dbReference type="ARBA" id="ARBA00022691"/>
    </source>
</evidence>
<comment type="catalytic activity">
    <reaction evidence="1">
        <text>L-glutamyl-[protein] + S-adenosyl-L-methionine = [protein]-L-glutamate 5-O-methyl ester + S-adenosyl-L-homocysteine</text>
        <dbReference type="Rhea" id="RHEA:24452"/>
        <dbReference type="Rhea" id="RHEA-COMP:10208"/>
        <dbReference type="Rhea" id="RHEA-COMP:10311"/>
        <dbReference type="ChEBI" id="CHEBI:29973"/>
        <dbReference type="ChEBI" id="CHEBI:57856"/>
        <dbReference type="ChEBI" id="CHEBI:59789"/>
        <dbReference type="ChEBI" id="CHEBI:82795"/>
        <dbReference type="EC" id="2.1.1.80"/>
    </reaction>
</comment>
<dbReference type="SUPFAM" id="SSF47757">
    <property type="entry name" value="Chemotaxis receptor methyltransferase CheR, N-terminal domain"/>
    <property type="match status" value="1"/>
</dbReference>
<evidence type="ECO:0000259" key="8">
    <source>
        <dbReference type="PROSITE" id="PS50122"/>
    </source>
</evidence>
<dbReference type="Gene3D" id="3.40.50.150">
    <property type="entry name" value="Vaccinia Virus protein VP39"/>
    <property type="match status" value="1"/>
</dbReference>
<dbReference type="EMBL" id="CU459003">
    <property type="protein sequence ID" value="CAM78115.1"/>
    <property type="molecule type" value="Genomic_DNA"/>
</dbReference>
<dbReference type="Pfam" id="PF01739">
    <property type="entry name" value="CheR"/>
    <property type="match status" value="1"/>
</dbReference>
<dbReference type="PANTHER" id="PTHR24422">
    <property type="entry name" value="CHEMOTAXIS PROTEIN METHYLTRANSFERASE"/>
    <property type="match status" value="1"/>
</dbReference>
<dbReference type="SMART" id="SM00138">
    <property type="entry name" value="MeTrc"/>
    <property type="match status" value="1"/>
</dbReference>
<dbReference type="InterPro" id="IPR050903">
    <property type="entry name" value="Bact_Chemotaxis_MeTrfase"/>
</dbReference>
<dbReference type="GO" id="GO:0008983">
    <property type="term" value="F:protein-glutamate O-methyltransferase activity"/>
    <property type="evidence" value="ECO:0007669"/>
    <property type="project" value="UniProtKB-EC"/>
</dbReference>
<dbReference type="PRINTS" id="PR00996">
    <property type="entry name" value="CHERMTFRASE"/>
</dbReference>
<dbReference type="GO" id="GO:0006935">
    <property type="term" value="P:chemotaxis"/>
    <property type="evidence" value="ECO:0007669"/>
    <property type="project" value="InterPro"/>
</dbReference>
<dbReference type="SUPFAM" id="SSF53335">
    <property type="entry name" value="S-adenosyl-L-methionine-dependent methyltransferases"/>
    <property type="match status" value="1"/>
</dbReference>
<dbReference type="InterPro" id="IPR035909">
    <property type="entry name" value="CheB_C"/>
</dbReference>
<dbReference type="InterPro" id="IPR022642">
    <property type="entry name" value="CheR_C"/>
</dbReference>
<dbReference type="InterPro" id="IPR029063">
    <property type="entry name" value="SAM-dependent_MTases_sf"/>
</dbReference>
<proteinExistence type="predicted"/>
<dbReference type="CDD" id="cd16434">
    <property type="entry name" value="CheB-CheR_fusion"/>
    <property type="match status" value="1"/>
</dbReference>
<feature type="domain" description="CheB-type methylesterase" evidence="8">
    <location>
        <begin position="1"/>
        <end position="141"/>
    </location>
</feature>
<evidence type="ECO:0000256" key="7">
    <source>
        <dbReference type="SAM" id="MobiDB-lite"/>
    </source>
</evidence>
<evidence type="ECO:0000256" key="6">
    <source>
        <dbReference type="PROSITE-ProRule" id="PRU00050"/>
    </source>
</evidence>
<feature type="domain" description="CheR-type methyltransferase" evidence="9">
    <location>
        <begin position="149"/>
        <end position="423"/>
    </location>
</feature>
<gene>
    <name evidence="10" type="ORF">MGR_4183</name>
</gene>
<dbReference type="Gene3D" id="3.40.50.180">
    <property type="entry name" value="Methylesterase CheB, C-terminal domain"/>
    <property type="match status" value="1"/>
</dbReference>
<dbReference type="PROSITE" id="PS50123">
    <property type="entry name" value="CHER"/>
    <property type="match status" value="1"/>
</dbReference>
<organism evidence="10">
    <name type="scientific">Magnetospirillum gryphiswaldense</name>
    <dbReference type="NCBI Taxonomy" id="55518"/>
    <lineage>
        <taxon>Bacteria</taxon>
        <taxon>Pseudomonadati</taxon>
        <taxon>Pseudomonadota</taxon>
        <taxon>Alphaproteobacteria</taxon>
        <taxon>Rhodospirillales</taxon>
        <taxon>Rhodospirillaceae</taxon>
        <taxon>Magnetospirillum</taxon>
    </lineage>
</organism>
<dbReference type="GO" id="GO:0005737">
    <property type="term" value="C:cytoplasm"/>
    <property type="evidence" value="ECO:0007669"/>
    <property type="project" value="InterPro"/>
</dbReference>
<dbReference type="SUPFAM" id="SSF52738">
    <property type="entry name" value="Methylesterase CheB, C-terminal domain"/>
    <property type="match status" value="1"/>
</dbReference>
<dbReference type="Pfam" id="PF03705">
    <property type="entry name" value="CheR_N"/>
    <property type="match status" value="1"/>
</dbReference>
<evidence type="ECO:0000259" key="9">
    <source>
        <dbReference type="PROSITE" id="PS50123"/>
    </source>
</evidence>
<reference evidence="10" key="1">
    <citation type="journal article" date="2007" name="J. Bacteriol.">
        <title>Comparative genome analysis of four magnetotactic bacteria reveals a complex set of group-specific genes implicated in magnetosome biomineralization and function.</title>
        <authorList>
            <person name="Richter M."/>
            <person name="Kube M."/>
            <person name="Bazylinski D.A."/>
            <person name="Lombardot T."/>
            <person name="Gloeckner F.O."/>
            <person name="Reinhardt R."/>
            <person name="Schueler D."/>
        </authorList>
    </citation>
    <scope>NUCLEOTIDE SEQUENCE</scope>
    <source>
        <strain evidence="10">MSR-1</strain>
    </source>
</reference>
<evidence type="ECO:0000256" key="1">
    <source>
        <dbReference type="ARBA" id="ARBA00001541"/>
    </source>
</evidence>
<evidence type="ECO:0000256" key="2">
    <source>
        <dbReference type="ARBA" id="ARBA00012534"/>
    </source>
</evidence>
<comment type="caution">
    <text evidence="6">Lacks conserved residue(s) required for the propagation of feature annotation.</text>
</comment>
<accession>A4U5F8</accession>
<keyword evidence="3 10" id="KW-0489">Methyltransferase</keyword>
<dbReference type="EC" id="2.1.1.80" evidence="2"/>
<keyword evidence="4 10" id="KW-0808">Transferase</keyword>
<dbReference type="PROSITE" id="PS50122">
    <property type="entry name" value="CHEB"/>
    <property type="match status" value="1"/>
</dbReference>
<evidence type="ECO:0000313" key="10">
    <source>
        <dbReference type="EMBL" id="CAM78115.1"/>
    </source>
</evidence>
<feature type="region of interest" description="Disordered" evidence="7">
    <location>
        <begin position="517"/>
        <end position="556"/>
    </location>
</feature>
<dbReference type="Pfam" id="PF01339">
    <property type="entry name" value="CheB_methylest"/>
    <property type="match status" value="1"/>
</dbReference>